<dbReference type="PROSITE" id="PS00070">
    <property type="entry name" value="ALDEHYDE_DEHYDR_CYS"/>
    <property type="match status" value="1"/>
</dbReference>
<comment type="similarity">
    <text evidence="3">Belongs to the aldehyde dehydrogenase family.</text>
</comment>
<evidence type="ECO:0000256" key="4">
    <source>
        <dbReference type="SAM" id="MobiDB-lite"/>
    </source>
</evidence>
<dbReference type="EMBL" id="CP067977">
    <property type="protein sequence ID" value="QQQ18808.1"/>
    <property type="molecule type" value="Genomic_DNA"/>
</dbReference>
<dbReference type="InterPro" id="IPR016162">
    <property type="entry name" value="Ald_DH_N"/>
</dbReference>
<feature type="region of interest" description="Disordered" evidence="4">
    <location>
        <begin position="12"/>
        <end position="33"/>
    </location>
</feature>
<gene>
    <name evidence="6" type="ORF">JIP62_01265</name>
</gene>
<reference evidence="6 7" key="1">
    <citation type="submission" date="2021-01" db="EMBL/GenBank/DDBJ databases">
        <title>Brevundimonas vitis sp. nov., an bacterium isolated from grape (Vitis vinifera).</title>
        <authorList>
            <person name="Jiang L."/>
            <person name="Lee J."/>
        </authorList>
    </citation>
    <scope>NUCLEOTIDE SEQUENCE [LARGE SCALE GENOMIC DNA]</scope>
    <source>
        <strain evidence="6 7">GRTSA-9</strain>
    </source>
</reference>
<protein>
    <submittedName>
        <fullName evidence="6">Aldehyde dehydrogenase family protein</fullName>
    </submittedName>
</protein>
<accession>A0ABX7BQ21</accession>
<dbReference type="InterPro" id="IPR029510">
    <property type="entry name" value="Ald_DH_CS_GLU"/>
</dbReference>
<organism evidence="6 7">
    <name type="scientific">Brevundimonas vitisensis</name>
    <dbReference type="NCBI Taxonomy" id="2800818"/>
    <lineage>
        <taxon>Bacteria</taxon>
        <taxon>Pseudomonadati</taxon>
        <taxon>Pseudomonadota</taxon>
        <taxon>Alphaproteobacteria</taxon>
        <taxon>Caulobacterales</taxon>
        <taxon>Caulobacteraceae</taxon>
        <taxon>Brevundimonas</taxon>
    </lineage>
</organism>
<dbReference type="SUPFAM" id="SSF53720">
    <property type="entry name" value="ALDH-like"/>
    <property type="match status" value="1"/>
</dbReference>
<dbReference type="InterPro" id="IPR015590">
    <property type="entry name" value="Aldehyde_DH_dom"/>
</dbReference>
<keyword evidence="1 3" id="KW-0560">Oxidoreductase</keyword>
<dbReference type="Gene3D" id="3.40.605.10">
    <property type="entry name" value="Aldehyde Dehydrogenase, Chain A, domain 1"/>
    <property type="match status" value="1"/>
</dbReference>
<proteinExistence type="inferred from homology"/>
<dbReference type="InterPro" id="IPR016161">
    <property type="entry name" value="Ald_DH/histidinol_DH"/>
</dbReference>
<evidence type="ECO:0000256" key="2">
    <source>
        <dbReference type="PROSITE-ProRule" id="PRU10007"/>
    </source>
</evidence>
<feature type="active site" evidence="2">
    <location>
        <position position="249"/>
    </location>
</feature>
<evidence type="ECO:0000313" key="6">
    <source>
        <dbReference type="EMBL" id="QQQ18808.1"/>
    </source>
</evidence>
<name>A0ABX7BQ21_9CAUL</name>
<sequence length="480" mass="50927">MTDTLELSHWIGGEKVGGDRPGRSLNPSDTRDVVAHSPEGGAAEVDQAVSAARDAFTGWSEASPEVRFDVLDKAGSLIMERREQIGRLLSREEGKTLPEGIGETVRAARILKYFAGEALRLHGQNLTSTRPGVEVQTYRQPVGVFGLITPWNFPIAIPAWKIAPAIAFGNTVVIKPAGPTPATAEALIAVLHEAGLPAGVVNMIIGDGDVGRAIVAHKDIVGISFTGSQGVGAGVAEGAMKRQARVQLEMGGKNPLIVLDDADLDRAVQIALDGSFFATGQRCTASSRLIVQDGIHDRFVAALGEKVAALRVGDALDPNTQMGPAVSESQRETSYDYIAIAREAGGRVVTGGERLTLDKPGWYVQPTLIADTLPDARINNEEVFGPVASTLRVKSYEEALEIANGVEFGLSAGIVTQSLKHARDFQRRAKAGMTMVNLPTAGVDYHVPFGGSKKSSYGPREQGFAAADFYTQIKTSYSAG</sequence>
<dbReference type="Proteomes" id="UP000595448">
    <property type="component" value="Chromosome"/>
</dbReference>
<evidence type="ECO:0000256" key="3">
    <source>
        <dbReference type="RuleBase" id="RU003345"/>
    </source>
</evidence>
<dbReference type="CDD" id="cd07097">
    <property type="entry name" value="ALDH_KGSADH-YcbD"/>
    <property type="match status" value="1"/>
</dbReference>
<evidence type="ECO:0000313" key="7">
    <source>
        <dbReference type="Proteomes" id="UP000595448"/>
    </source>
</evidence>
<dbReference type="InterPro" id="IPR016163">
    <property type="entry name" value="Ald_DH_C"/>
</dbReference>
<dbReference type="InterPro" id="IPR016160">
    <property type="entry name" value="Ald_DH_CS_CYS"/>
</dbReference>
<evidence type="ECO:0000259" key="5">
    <source>
        <dbReference type="Pfam" id="PF00171"/>
    </source>
</evidence>
<dbReference type="RefSeq" id="WP_201103162.1">
    <property type="nucleotide sequence ID" value="NZ_CP067977.1"/>
</dbReference>
<keyword evidence="7" id="KW-1185">Reference proteome</keyword>
<dbReference type="PROSITE" id="PS00687">
    <property type="entry name" value="ALDEHYDE_DEHYDR_GLU"/>
    <property type="match status" value="1"/>
</dbReference>
<feature type="domain" description="Aldehyde dehydrogenase" evidence="5">
    <location>
        <begin position="23"/>
        <end position="475"/>
    </location>
</feature>
<dbReference type="PANTHER" id="PTHR11699">
    <property type="entry name" value="ALDEHYDE DEHYDROGENASE-RELATED"/>
    <property type="match status" value="1"/>
</dbReference>
<dbReference type="Gene3D" id="3.40.309.10">
    <property type="entry name" value="Aldehyde Dehydrogenase, Chain A, domain 2"/>
    <property type="match status" value="1"/>
</dbReference>
<evidence type="ECO:0000256" key="1">
    <source>
        <dbReference type="ARBA" id="ARBA00023002"/>
    </source>
</evidence>
<dbReference type="Pfam" id="PF00171">
    <property type="entry name" value="Aldedh"/>
    <property type="match status" value="1"/>
</dbReference>